<reference evidence="11" key="2">
    <citation type="submission" date="2023-06" db="EMBL/GenBank/DDBJ databases">
        <authorList>
            <person name="Ma L."/>
            <person name="Liu K.-W."/>
            <person name="Li Z."/>
            <person name="Hsiao Y.-Y."/>
            <person name="Qi Y."/>
            <person name="Fu T."/>
            <person name="Tang G."/>
            <person name="Zhang D."/>
            <person name="Sun W.-H."/>
            <person name="Liu D.-K."/>
            <person name="Li Y."/>
            <person name="Chen G.-Z."/>
            <person name="Liu X.-D."/>
            <person name="Liao X.-Y."/>
            <person name="Jiang Y.-T."/>
            <person name="Yu X."/>
            <person name="Hao Y."/>
            <person name="Huang J."/>
            <person name="Zhao X.-W."/>
            <person name="Ke S."/>
            <person name="Chen Y.-Y."/>
            <person name="Wu W.-L."/>
            <person name="Hsu J.-L."/>
            <person name="Lin Y.-F."/>
            <person name="Huang M.-D."/>
            <person name="Li C.-Y."/>
            <person name="Huang L."/>
            <person name="Wang Z.-W."/>
            <person name="Zhao X."/>
            <person name="Zhong W.-Y."/>
            <person name="Peng D.-H."/>
            <person name="Ahmad S."/>
            <person name="Lan S."/>
            <person name="Zhang J.-S."/>
            <person name="Tsai W.-C."/>
            <person name="Van De Peer Y."/>
            <person name="Liu Z.-J."/>
        </authorList>
    </citation>
    <scope>NUCLEOTIDE SEQUENCE</scope>
    <source>
        <strain evidence="11">CP</strain>
        <tissue evidence="11">Leaves</tissue>
    </source>
</reference>
<dbReference type="InterPro" id="IPR009060">
    <property type="entry name" value="UBA-like_sf"/>
</dbReference>
<dbReference type="Pfam" id="PF00632">
    <property type="entry name" value="HECT"/>
    <property type="match status" value="1"/>
</dbReference>
<dbReference type="GO" id="GO:0006511">
    <property type="term" value="P:ubiquitin-dependent protein catabolic process"/>
    <property type="evidence" value="ECO:0007669"/>
    <property type="project" value="TreeGrafter"/>
</dbReference>
<protein>
    <recommendedName>
        <fullName evidence="3">HECT-type E3 ubiquitin transferase</fullName>
        <ecNumber evidence="3">2.3.2.26</ecNumber>
    </recommendedName>
</protein>
<feature type="region of interest" description="Disordered" evidence="8">
    <location>
        <begin position="2456"/>
        <end position="2478"/>
    </location>
</feature>
<evidence type="ECO:0000259" key="9">
    <source>
        <dbReference type="PROSITE" id="PS50030"/>
    </source>
</evidence>
<dbReference type="CDD" id="cd14327">
    <property type="entry name" value="UBA_atUPL1_2_like"/>
    <property type="match status" value="1"/>
</dbReference>
<comment type="similarity">
    <text evidence="6">Belongs to the UPL family. TOM1/PTR1 subfamily.</text>
</comment>
<keyword evidence="4" id="KW-0808">Transferase</keyword>
<dbReference type="SUPFAM" id="SSF46934">
    <property type="entry name" value="UBA-like"/>
    <property type="match status" value="1"/>
</dbReference>
<proteinExistence type="inferred from homology"/>
<dbReference type="Gene3D" id="3.30.2410.10">
    <property type="entry name" value="Hect, E3 ligase catalytic domain"/>
    <property type="match status" value="1"/>
</dbReference>
<evidence type="ECO:0000256" key="6">
    <source>
        <dbReference type="ARBA" id="ARBA00034494"/>
    </source>
</evidence>
<comment type="catalytic activity">
    <reaction evidence="1">
        <text>S-ubiquitinyl-[E2 ubiquitin-conjugating enzyme]-L-cysteine + [acceptor protein]-L-lysine = [E2 ubiquitin-conjugating enzyme]-L-cysteine + N(6)-ubiquitinyl-[acceptor protein]-L-lysine.</text>
        <dbReference type="EC" id="2.3.2.26"/>
    </reaction>
</comment>
<evidence type="ECO:0000313" key="12">
    <source>
        <dbReference type="Proteomes" id="UP001180020"/>
    </source>
</evidence>
<feature type="region of interest" description="Disordered" evidence="8">
    <location>
        <begin position="751"/>
        <end position="774"/>
    </location>
</feature>
<dbReference type="Pfam" id="PF06025">
    <property type="entry name" value="DUF913"/>
    <property type="match status" value="1"/>
</dbReference>
<feature type="region of interest" description="Disordered" evidence="8">
    <location>
        <begin position="1877"/>
        <end position="1903"/>
    </location>
</feature>
<dbReference type="InterPro" id="IPR000569">
    <property type="entry name" value="HECT_dom"/>
</dbReference>
<dbReference type="Gene3D" id="1.10.8.10">
    <property type="entry name" value="DNA helicase RuvA subunit, C-terminal domain"/>
    <property type="match status" value="1"/>
</dbReference>
<dbReference type="GO" id="GO:0005737">
    <property type="term" value="C:cytoplasm"/>
    <property type="evidence" value="ECO:0007669"/>
    <property type="project" value="TreeGrafter"/>
</dbReference>
<dbReference type="SUPFAM" id="SSF48371">
    <property type="entry name" value="ARM repeat"/>
    <property type="match status" value="2"/>
</dbReference>
<feature type="compositionally biased region" description="Basic and acidic residues" evidence="8">
    <location>
        <begin position="1656"/>
        <end position="1671"/>
    </location>
</feature>
<dbReference type="PROSITE" id="PS50030">
    <property type="entry name" value="UBA"/>
    <property type="match status" value="1"/>
</dbReference>
<dbReference type="Pfam" id="PF06012">
    <property type="entry name" value="DUF908"/>
    <property type="match status" value="1"/>
</dbReference>
<reference evidence="11" key="1">
    <citation type="journal article" date="2023" name="Nat. Commun.">
        <title>Diploid and tetraploid genomes of Acorus and the evolution of monocots.</title>
        <authorList>
            <person name="Ma L."/>
            <person name="Liu K.W."/>
            <person name="Li Z."/>
            <person name="Hsiao Y.Y."/>
            <person name="Qi Y."/>
            <person name="Fu T."/>
            <person name="Tang G.D."/>
            <person name="Zhang D."/>
            <person name="Sun W.H."/>
            <person name="Liu D.K."/>
            <person name="Li Y."/>
            <person name="Chen G.Z."/>
            <person name="Liu X.D."/>
            <person name="Liao X.Y."/>
            <person name="Jiang Y.T."/>
            <person name="Yu X."/>
            <person name="Hao Y."/>
            <person name="Huang J."/>
            <person name="Zhao X.W."/>
            <person name="Ke S."/>
            <person name="Chen Y.Y."/>
            <person name="Wu W.L."/>
            <person name="Hsu J.L."/>
            <person name="Lin Y.F."/>
            <person name="Huang M.D."/>
            <person name="Li C.Y."/>
            <person name="Huang L."/>
            <person name="Wang Z.W."/>
            <person name="Zhao X."/>
            <person name="Zhong W.Y."/>
            <person name="Peng D.H."/>
            <person name="Ahmad S."/>
            <person name="Lan S."/>
            <person name="Zhang J.S."/>
            <person name="Tsai W.C."/>
            <person name="Van de Peer Y."/>
            <person name="Liu Z.J."/>
        </authorList>
    </citation>
    <scope>NUCLEOTIDE SEQUENCE</scope>
    <source>
        <strain evidence="11">CP</strain>
    </source>
</reference>
<dbReference type="Pfam" id="PF22562">
    <property type="entry name" value="UBA_7"/>
    <property type="match status" value="1"/>
</dbReference>
<dbReference type="InterPro" id="IPR050409">
    <property type="entry name" value="E3_ubiq-protein_ligase"/>
</dbReference>
<dbReference type="SMART" id="SM00119">
    <property type="entry name" value="HECTc"/>
    <property type="match status" value="1"/>
</dbReference>
<dbReference type="InterPro" id="IPR015940">
    <property type="entry name" value="UBA"/>
</dbReference>
<dbReference type="PANTHER" id="PTHR11254">
    <property type="entry name" value="HECT DOMAIN UBIQUITIN-PROTEIN LIGASE"/>
    <property type="match status" value="1"/>
</dbReference>
<comment type="pathway">
    <text evidence="2">Protein modification; protein ubiquitination.</text>
</comment>
<gene>
    <name evidence="11" type="primary">UPL1</name>
    <name evidence="11" type="ORF">QJS10_CPA08g01780</name>
</gene>
<dbReference type="Gene3D" id="3.30.2160.10">
    <property type="entry name" value="Hect, E3 ligase catalytic domain"/>
    <property type="match status" value="1"/>
</dbReference>
<feature type="compositionally biased region" description="Low complexity" evidence="8">
    <location>
        <begin position="1806"/>
        <end position="1815"/>
    </location>
</feature>
<keyword evidence="12" id="KW-1185">Reference proteome</keyword>
<evidence type="ECO:0000256" key="7">
    <source>
        <dbReference type="PROSITE-ProRule" id="PRU00104"/>
    </source>
</evidence>
<evidence type="ECO:0000259" key="10">
    <source>
        <dbReference type="PROSITE" id="PS50237"/>
    </source>
</evidence>
<evidence type="ECO:0000256" key="3">
    <source>
        <dbReference type="ARBA" id="ARBA00012485"/>
    </source>
</evidence>
<dbReference type="CDD" id="cd00078">
    <property type="entry name" value="HECTc"/>
    <property type="match status" value="1"/>
</dbReference>
<sequence length="3150" mass="344585">MKLKRRRAFEVPPKIRSFINNVTSAPLEKIEEPLKGFTWEYDKGDFHHWVDLFTHFDTYFEKCVDDTSKEIGGVEQQNQGLQVIHLPNISSYSETDLELLNKLVTENKVSPNLRLYAFIVLVQSSGDADDLASFFNNEPEFVNELVSLLSYEDAVPEKIRILGVLSLVALCQDRTRQSTVLTSVTSGGHRGILPSLMQKAISSIAAVDSSRSIIFAEALLSLVTILVSSSSGCTALREAGLIPTLLPLLKDTNPQHLHLVSNAVHILEAFMDYSNPAAALFRDLGGLDDTIARLKVEVSYVDNGPKKHEEELDYSRKGKQSLYSSDELDVHPLYSEALVTYHRRLLMKALLRAISLGTYAPGNTGRVYGSEENLLPHCLCTIFRRAKEFGGGVFSLAATVMSDLIHKDPTCFPVLEAADLPSAFLDAILGGVLCSAEAISCIPQCLDALCLNNTGLQAVKDRNALRCFVKIFTSRMYLRALSGDTPGSLSTGLDELMRHASSLRGLGVDMLIEILNTILKIGSEAEPFPSSIESSMSSAATPMETDQEEGSLVSQDEAESSRMGSIEQPLESSSDGSSINVESFLPECISNVARLLEAVLQNADTCRLFIEKKGVEAVLQLFTLPLMPYSASIGQSVPVAFKNFSPQHSVTLARAVCTFLREQLMLANELLDSVSGIRLAELEGAKQTKVLKSLSSLEGLLSLSNFLLKGTTTMTSELGSADADVLNYLERAYKEVQWQISLISDSKADEKRDAEQEVGIPEATVSNSAGRESDDDANLLPVIRYMNPASVRHGSAHHWSEVSEQEFLSVIRSGDGMHRHGRHGLSRSRGGRISRQLDSHIDLDSSLSSLEMSPLQDVKKKSPDVLVSEVLNKLASAVRSFHSTLAKGFMGPRRRADSTSSSRSIAASLAKYFMRLSELLATYGATSQLLWTPSYYISTSDVDQGKAVDGNKLSHSSWLLDTLQSYCRLLEYFVSPSLLLSQTSSSHAELLVQPFAPELSIGLFPVPKDAGLFIRLLQSQVLDVILPVWNHPMFPNCHPTFITSMVSVITYIYSGVGDVKPNRNGITGSTGQRLTGPPLDEGAIAIVVEMGFSRARAEEAFRHVGSNSIELATDWLFSHPEESLQENEDMKKAVALSLGNSSETSKEDIDDSTKDELAGVAAPPVDDILAASMRLFQCGDSMAFPLTDLLVTLCNRNKGEDRQKVALFLIQQLKLCSSEFSNEMGKLFSASYILALLLSEDSGTRDIAAENGIVSAALDILSNFSARKDLREGVSATKCMSALLLILDHMLQPKTKVPSESAEGVLSGSLANSSAGDASLRSIESDVDFKSSSDAQHKESCSALEKILGKSTGRLSLEESQRTLAVACDLIKQHVPAVEECASSSTPMEVDESSMKEKGKSKVDYLKKADCESVSERSAELAKVTFVLKLMSDILLMYVHAMGVVLKRDSETSQLRISNQADGLGHGGLLHHILNHLLPISSDKSSDATDEWKEKLSDKASWFLVVLCGRSSEGRRRVIYEIVKALSSFENSENNSSKNVVLPNKRVLIFIDLVNSILSKNPSASNLPSPACSPDVAKTMIDGGMVKSLTSMLQVLDLDHPGAPKVVDLILKALESLTRVANASEQVFKLDGSNKKKSSGTNERNEDQTNPVSAREVPEHGQDVSNQHEEPDAVPSEQQHQSSSLDERNCDVNIDQSQDMGVDMEDTGAAHLPMEHGSDLCRKKWLKVTSLTVERRRHNNNRTFLDRSEGSAFQHPLLLRPSQSGDQNIPTWSSSGNSSRDLEASSVDPLHVTGRRGTGDGRWTDDCQPQAGSQAAAIAQAVEEQFISQLRSMADINSPSSHGRLQNAVGQETENLNAPTSIDDGHPVVVTNNMVNPQSENQPQGEPGISSALEEECPGVEGDQSINVEPAIDEAVENRAQEYLSTDSDGLNTTCNVSASMSNREGNEPADDQLENATDLAGLAACFQAVDPLGQNSSELLPNTHDMAFIDNSTNGPLGTENNSSSDARIDSNSELPDASDAHGGSVHISVDVDMDSLDAVGNQAESNEPPAEQNTEVPQDALQADDANANNETSNSSAIDPTFLEALPEDLRAEVLASQQAQPVQIGTYAPPSAEDIDPEFLAALPPDIQAEVLAQQRAQRISQSQQAEGQPVDMDNASILATFPPDLREEVLLSSSEAFLSALPSPLLAEAQMLRANRLFRGSQRLSGRRNGIAIDRQAVMDRGVGASIGRRPVSGFANSLKVKEMEGTPLLDPSAVKALLRLLRLAQLLAKSCLQRLFLNLCAHRGTRAILVSLLLDMIRPEADGCAAVSVTPTSQRLYGCQWNVVYGRSQLLDGLPPLVSRRILEVLTCLATNHISFANLLFYFDSSLVPESAITTRHENNEKDKGKTVEGLSGSGLETSQKGDIPLILFLKLLNRPLFLRSNAHLEQVMVLVQVVVNSAVSKIDFEPLSESLSTQNDDEKKENGSTDAPSSSGKENVNLYDIFLQLPKSELRNLCNILAHEGLSEKVYTLAAEVVKKLASVAASHRKFFASELADLAHNLSGSAVGELVTLRSTHMLGLSAGSMAGSAILRVLQALHALTSAIDGIKKQEIEGEQEEQTIMWKLNGALEPLWQELSDCITMMETKLGQNSTFTSPMSSPNIGDVIGGASSSSPPLPPGTQRLLPFIEAFFVLSEKLQTNHLILQTDNNVTAREVKECAGSSSASSVKPGVAVQKRSDGSMTFARFADKHRRLLNAFIRQNPGLLEKSLSIMLKAPRLIDFDNKRAYFRSKIRQQHEQHPSAPLRISVRRAYVLEDSYNQLRMRSTQDLKGRLTVQFQGEEGIDAGGLTREWYQLLSRVIFDKGALLFTTVGNNTTFQPNPNSVYQTEHLSYFKFVGRVVAKALFDGQLLDVYFTRSFYKHILGVKVTYHDIEAVDPDYYKNLKWMLENDVSEIPDLTFSMDADEEKHILYEKTEVTDYELKPGGRNIRVTEETKHEYVDLVAEHILTNAIRPQINSFLEGFNELVPRELISIFNDKELELLISGLPEIDFDDLQANTEYTGYTAASSVVQWFWEVAKAFNKEDMARLLQFVTGTSKVPLEGFKALQGISGPQRFQIHKAYGAPERLPSAHTCFNQLDIPEYSTKEQLRERLLLAIHEASEGFGFG</sequence>
<feature type="compositionally biased region" description="Polar residues" evidence="8">
    <location>
        <begin position="1761"/>
        <end position="1779"/>
    </location>
</feature>
<feature type="compositionally biased region" description="Polar residues" evidence="8">
    <location>
        <begin position="1926"/>
        <end position="1944"/>
    </location>
</feature>
<feature type="region of interest" description="Disordered" evidence="8">
    <location>
        <begin position="1759"/>
        <end position="1815"/>
    </location>
</feature>
<feature type="domain" description="UBA" evidence="9">
    <location>
        <begin position="1078"/>
        <end position="1119"/>
    </location>
</feature>
<organism evidence="11 12">
    <name type="scientific">Acorus calamus</name>
    <name type="common">Sweet flag</name>
    <dbReference type="NCBI Taxonomy" id="4465"/>
    <lineage>
        <taxon>Eukaryota</taxon>
        <taxon>Viridiplantae</taxon>
        <taxon>Streptophyta</taxon>
        <taxon>Embryophyta</taxon>
        <taxon>Tracheophyta</taxon>
        <taxon>Spermatophyta</taxon>
        <taxon>Magnoliopsida</taxon>
        <taxon>Liliopsida</taxon>
        <taxon>Acoraceae</taxon>
        <taxon>Acorus</taxon>
    </lineage>
</organism>
<comment type="caution">
    <text evidence="11">The sequence shown here is derived from an EMBL/GenBank/DDBJ whole genome shotgun (WGS) entry which is preliminary data.</text>
</comment>
<dbReference type="FunFam" id="3.90.1750.10:FF:000003">
    <property type="entry name" value="E3 ubiquitin-protein ligase UPL1"/>
    <property type="match status" value="1"/>
</dbReference>
<feature type="region of interest" description="Disordered" evidence="8">
    <location>
        <begin position="1987"/>
        <end position="2026"/>
    </location>
</feature>
<accession>A0AAV9E9H8</accession>
<dbReference type="EMBL" id="JAUJYO010000008">
    <property type="protein sequence ID" value="KAK1310386.1"/>
    <property type="molecule type" value="Genomic_DNA"/>
</dbReference>
<evidence type="ECO:0000256" key="2">
    <source>
        <dbReference type="ARBA" id="ARBA00004906"/>
    </source>
</evidence>
<evidence type="ECO:0000313" key="11">
    <source>
        <dbReference type="EMBL" id="KAK1310386.1"/>
    </source>
</evidence>
<feature type="region of interest" description="Disordered" evidence="8">
    <location>
        <begin position="2380"/>
        <end position="2399"/>
    </location>
</feature>
<dbReference type="InterPro" id="IPR035983">
    <property type="entry name" value="Hect_E3_ubiquitin_ligase"/>
</dbReference>
<evidence type="ECO:0000256" key="4">
    <source>
        <dbReference type="ARBA" id="ARBA00022679"/>
    </source>
</evidence>
<dbReference type="GO" id="GO:0000209">
    <property type="term" value="P:protein polyubiquitination"/>
    <property type="evidence" value="ECO:0007669"/>
    <property type="project" value="TreeGrafter"/>
</dbReference>
<dbReference type="Proteomes" id="UP001180020">
    <property type="component" value="Unassembled WGS sequence"/>
</dbReference>
<dbReference type="Gene3D" id="1.25.10.10">
    <property type="entry name" value="Leucine-rich Repeat Variant"/>
    <property type="match status" value="2"/>
</dbReference>
<keyword evidence="5 7" id="KW-0833">Ubl conjugation pathway</keyword>
<dbReference type="FunFam" id="3.30.2160.10:FF:000001">
    <property type="entry name" value="E3 ubiquitin-protein ligase NEDD4-like"/>
    <property type="match status" value="1"/>
</dbReference>
<feature type="compositionally biased region" description="Polar residues" evidence="8">
    <location>
        <begin position="1991"/>
        <end position="2015"/>
    </location>
</feature>
<dbReference type="Gene3D" id="3.90.1750.10">
    <property type="entry name" value="Hect, E3 ligase catalytic domains"/>
    <property type="match status" value="1"/>
</dbReference>
<dbReference type="InterPro" id="IPR010309">
    <property type="entry name" value="E3_Ub_ligase_DUF908"/>
</dbReference>
<dbReference type="PANTHER" id="PTHR11254:SF67">
    <property type="entry name" value="E3 UBIQUITIN-PROTEIN LIGASE HUWE1"/>
    <property type="match status" value="1"/>
</dbReference>
<feature type="region of interest" description="Disordered" evidence="8">
    <location>
        <begin position="1631"/>
        <end position="1690"/>
    </location>
</feature>
<dbReference type="FunFam" id="3.90.1750.10:FF:000026">
    <property type="entry name" value="E3 ubiquitin-protein ligase HACE1"/>
    <property type="match status" value="1"/>
</dbReference>
<dbReference type="InterPro" id="IPR011989">
    <property type="entry name" value="ARM-like"/>
</dbReference>
<dbReference type="PROSITE" id="PS50237">
    <property type="entry name" value="HECT"/>
    <property type="match status" value="1"/>
</dbReference>
<dbReference type="FunFam" id="3.30.2410.10:FF:000010">
    <property type="entry name" value="E3 ubiquitin-protein ligase UPL1"/>
    <property type="match status" value="1"/>
</dbReference>
<feature type="region of interest" description="Disordered" evidence="8">
    <location>
        <begin position="1926"/>
        <end position="1952"/>
    </location>
</feature>
<feature type="domain" description="HECT" evidence="10">
    <location>
        <begin position="2809"/>
        <end position="3150"/>
    </location>
</feature>
<dbReference type="SUPFAM" id="SSF56204">
    <property type="entry name" value="Hect, E3 ligase catalytic domain"/>
    <property type="match status" value="1"/>
</dbReference>
<feature type="region of interest" description="Disordered" evidence="8">
    <location>
        <begin position="529"/>
        <end position="578"/>
    </location>
</feature>
<dbReference type="InterPro" id="IPR010314">
    <property type="entry name" value="E3_Ub_ligase_DUF913"/>
</dbReference>
<evidence type="ECO:0000256" key="5">
    <source>
        <dbReference type="ARBA" id="ARBA00022786"/>
    </source>
</evidence>
<dbReference type="InterPro" id="IPR016024">
    <property type="entry name" value="ARM-type_fold"/>
</dbReference>
<dbReference type="EC" id="2.3.2.26" evidence="3"/>
<dbReference type="GO" id="GO:0061630">
    <property type="term" value="F:ubiquitin protein ligase activity"/>
    <property type="evidence" value="ECO:0007669"/>
    <property type="project" value="UniProtKB-EC"/>
</dbReference>
<dbReference type="SMART" id="SM00165">
    <property type="entry name" value="UBA"/>
    <property type="match status" value="1"/>
</dbReference>
<evidence type="ECO:0000256" key="1">
    <source>
        <dbReference type="ARBA" id="ARBA00000885"/>
    </source>
</evidence>
<evidence type="ECO:0000256" key="8">
    <source>
        <dbReference type="SAM" id="MobiDB-lite"/>
    </source>
</evidence>
<name>A0AAV9E9H8_ACOCL</name>
<feature type="compositionally biased region" description="Basic and acidic residues" evidence="8">
    <location>
        <begin position="2380"/>
        <end position="2392"/>
    </location>
</feature>
<feature type="active site" description="Glycyl thioester intermediate" evidence="7">
    <location>
        <position position="3117"/>
    </location>
</feature>
<dbReference type="InterPro" id="IPR025527">
    <property type="entry name" value="HUWE1/Rev1_UBM"/>
</dbReference>
<dbReference type="Pfam" id="PF14377">
    <property type="entry name" value="UBM"/>
    <property type="match status" value="3"/>
</dbReference>
<dbReference type="Gene3D" id="6.10.250.1630">
    <property type="match status" value="1"/>
</dbReference>